<name>A0ABY6M2W4_MORBO</name>
<evidence type="ECO:0000313" key="1">
    <source>
        <dbReference type="EMBL" id="UZA02057.1"/>
    </source>
</evidence>
<dbReference type="RefSeq" id="WP_264684439.1">
    <property type="nucleotide sequence ID" value="NZ_CP087798.1"/>
</dbReference>
<sequence>MQNTIRAKGEYFERINGGEWVKSDNLVTDEGLTHILNVAFGTTPKPQAYYVALYGASATPQPNWTAQNFASTASEIVSMSEGYNSATRPKWTPENTSSNSIDSIKSAAVFNIVTDSTLTVQGAGLITSANKGSTDGVLVSAIKFNAPRTFQNGDVYEIGYRISLTV</sequence>
<keyword evidence="2" id="KW-1185">Reference proteome</keyword>
<proteinExistence type="predicted"/>
<dbReference type="EMBL" id="CP087830">
    <property type="protein sequence ID" value="UZA02057.1"/>
    <property type="molecule type" value="Genomic_DNA"/>
</dbReference>
<dbReference type="Proteomes" id="UP001163632">
    <property type="component" value="Chromosome"/>
</dbReference>
<protein>
    <submittedName>
        <fullName evidence="1">Uncharacterized protein</fullName>
    </submittedName>
</protein>
<accession>A0ABY6M2W4</accession>
<gene>
    <name evidence="1" type="ORF">LP092_08605</name>
</gene>
<evidence type="ECO:0000313" key="2">
    <source>
        <dbReference type="Proteomes" id="UP001163632"/>
    </source>
</evidence>
<reference evidence="1" key="1">
    <citation type="journal article" date="2022" name="BMC Microbiol.">
        <title>Whole genome sequencing of Moraxella bovis strains from North America reveals two genotypes with different genetic determinants.</title>
        <authorList>
            <person name="Wynn E.L."/>
            <person name="Hille M.M."/>
            <person name="Loy J.D."/>
            <person name="Schuller G."/>
            <person name="Kuhn K.L."/>
            <person name="Dickey A.M."/>
            <person name="Bono J.L."/>
            <person name="Clawson M.L."/>
        </authorList>
    </citation>
    <scope>NUCLEOTIDE SEQUENCE</scope>
    <source>
        <strain evidence="1">SAM102599</strain>
    </source>
</reference>
<organism evidence="1 2">
    <name type="scientific">Moraxella bovis</name>
    <dbReference type="NCBI Taxonomy" id="476"/>
    <lineage>
        <taxon>Bacteria</taxon>
        <taxon>Pseudomonadati</taxon>
        <taxon>Pseudomonadota</taxon>
        <taxon>Gammaproteobacteria</taxon>
        <taxon>Moraxellales</taxon>
        <taxon>Moraxellaceae</taxon>
        <taxon>Moraxella</taxon>
    </lineage>
</organism>